<dbReference type="GO" id="GO:0004252">
    <property type="term" value="F:serine-type endopeptidase activity"/>
    <property type="evidence" value="ECO:0007669"/>
    <property type="project" value="InterPro"/>
</dbReference>
<feature type="transmembrane region" description="Helical" evidence="5">
    <location>
        <begin position="169"/>
        <end position="187"/>
    </location>
</feature>
<feature type="transmembrane region" description="Helical" evidence="5">
    <location>
        <begin position="12"/>
        <end position="33"/>
    </location>
</feature>
<dbReference type="InterPro" id="IPR035952">
    <property type="entry name" value="Rhomboid-like_sf"/>
</dbReference>
<dbReference type="EMBL" id="CP000852">
    <property type="protein sequence ID" value="ABW01769.1"/>
    <property type="molecule type" value="Genomic_DNA"/>
</dbReference>
<dbReference type="PANTHER" id="PTHR43066">
    <property type="entry name" value="RHOMBOID-RELATED PROTEIN"/>
    <property type="match status" value="1"/>
</dbReference>
<evidence type="ECO:0000259" key="6">
    <source>
        <dbReference type="Pfam" id="PF01694"/>
    </source>
</evidence>
<dbReference type="PANTHER" id="PTHR43066:SF11">
    <property type="entry name" value="PEPTIDASE S54 RHOMBOID DOMAIN-CONTAINING PROTEIN"/>
    <property type="match status" value="1"/>
</dbReference>
<dbReference type="InterPro" id="IPR022764">
    <property type="entry name" value="Peptidase_S54_rhomboid_dom"/>
</dbReference>
<dbReference type="SUPFAM" id="SSF144091">
    <property type="entry name" value="Rhomboid-like"/>
    <property type="match status" value="1"/>
</dbReference>
<feature type="transmembrane region" description="Helical" evidence="5">
    <location>
        <begin position="71"/>
        <end position="89"/>
    </location>
</feature>
<evidence type="ECO:0000256" key="2">
    <source>
        <dbReference type="ARBA" id="ARBA00022692"/>
    </source>
</evidence>
<keyword evidence="4 5" id="KW-0472">Membrane</keyword>
<dbReference type="STRING" id="397948.Cmaq_0937"/>
<dbReference type="GeneID" id="5709719"/>
<accession>A8MDB3</accession>
<dbReference type="Proteomes" id="UP000001137">
    <property type="component" value="Chromosome"/>
</dbReference>
<feature type="transmembrane region" description="Helical" evidence="5">
    <location>
        <begin position="120"/>
        <end position="138"/>
    </location>
</feature>
<keyword evidence="2 5" id="KW-0812">Transmembrane</keyword>
<evidence type="ECO:0000256" key="4">
    <source>
        <dbReference type="ARBA" id="ARBA00023136"/>
    </source>
</evidence>
<feature type="transmembrane region" description="Helical" evidence="5">
    <location>
        <begin position="40"/>
        <end position="59"/>
    </location>
</feature>
<evidence type="ECO:0000256" key="5">
    <source>
        <dbReference type="SAM" id="Phobius"/>
    </source>
</evidence>
<dbReference type="Pfam" id="PF01694">
    <property type="entry name" value="Rhomboid"/>
    <property type="match status" value="1"/>
</dbReference>
<gene>
    <name evidence="7" type="ordered locus">Cmaq_0937</name>
</gene>
<sequence length="202" mass="22894">MASQPLHVNARTTAIIIIINSVLSIPYLVFSYLGLGRVSALMGILLSDYLIAPYLPWPLGLVTSMFFDPSILDYVFNMLTLFFIGPFFERRYGRGMMWRVYLISGFFSALSIFIYGPNTFIAGASGALFGMIGFIIALPDRWVILSNPWNVIAIIFLLTPFAASFGIAYLGHLLGFVVGIVYGYVWYRRVVRYGARLRYRYF</sequence>
<dbReference type="KEGG" id="cma:Cmaq_0937"/>
<dbReference type="GO" id="GO:0016020">
    <property type="term" value="C:membrane"/>
    <property type="evidence" value="ECO:0007669"/>
    <property type="project" value="UniProtKB-SubCell"/>
</dbReference>
<dbReference type="eggNOG" id="arCOG01770">
    <property type="taxonomic scope" value="Archaea"/>
</dbReference>
<reference evidence="7 8" key="1">
    <citation type="submission" date="2007-10" db="EMBL/GenBank/DDBJ databases">
        <title>Complete sequence of Caldivirga maquilingensis IC-167.</title>
        <authorList>
            <consortium name="US DOE Joint Genome Institute"/>
            <person name="Copeland A."/>
            <person name="Lucas S."/>
            <person name="Lapidus A."/>
            <person name="Barry K."/>
            <person name="Glavina del Rio T."/>
            <person name="Dalin E."/>
            <person name="Tice H."/>
            <person name="Pitluck S."/>
            <person name="Saunders E."/>
            <person name="Brettin T."/>
            <person name="Bruce D."/>
            <person name="Detter J.C."/>
            <person name="Han C."/>
            <person name="Schmutz J."/>
            <person name="Larimer F."/>
            <person name="Land M."/>
            <person name="Hauser L."/>
            <person name="Kyrpides N."/>
            <person name="Ivanova N."/>
            <person name="Biddle J.F."/>
            <person name="Zhang Z."/>
            <person name="Fitz-Gibbon S.T."/>
            <person name="Lowe T.M."/>
            <person name="Saltikov C."/>
            <person name="House C.H."/>
            <person name="Richardson P."/>
        </authorList>
    </citation>
    <scope>NUCLEOTIDE SEQUENCE [LARGE SCALE GENOMIC DNA]</scope>
    <source>
        <strain evidence="8">ATCC 700844 / DSM 13496 / JCM 10307 / IC-167</strain>
    </source>
</reference>
<dbReference type="AlphaFoldDB" id="A8MDB3"/>
<dbReference type="HOGENOM" id="CLU_1352081_0_0_2"/>
<feature type="transmembrane region" description="Helical" evidence="5">
    <location>
        <begin position="145"/>
        <end position="163"/>
    </location>
</feature>
<proteinExistence type="predicted"/>
<dbReference type="OrthoDB" id="26567at2157"/>
<dbReference type="Gene3D" id="1.20.1540.10">
    <property type="entry name" value="Rhomboid-like"/>
    <property type="match status" value="1"/>
</dbReference>
<comment type="subcellular location">
    <subcellularLocation>
        <location evidence="1">Membrane</location>
        <topology evidence="1">Multi-pass membrane protein</topology>
    </subcellularLocation>
</comment>
<dbReference type="RefSeq" id="WP_012185988.1">
    <property type="nucleotide sequence ID" value="NC_009954.1"/>
</dbReference>
<protein>
    <submittedName>
        <fullName evidence="7">Rhomboid family protein</fullName>
    </submittedName>
</protein>
<evidence type="ECO:0000313" key="7">
    <source>
        <dbReference type="EMBL" id="ABW01769.1"/>
    </source>
</evidence>
<evidence type="ECO:0000256" key="1">
    <source>
        <dbReference type="ARBA" id="ARBA00004141"/>
    </source>
</evidence>
<keyword evidence="8" id="KW-1185">Reference proteome</keyword>
<evidence type="ECO:0000256" key="3">
    <source>
        <dbReference type="ARBA" id="ARBA00022989"/>
    </source>
</evidence>
<name>A8MDB3_CALMQ</name>
<feature type="transmembrane region" description="Helical" evidence="5">
    <location>
        <begin position="96"/>
        <end position="114"/>
    </location>
</feature>
<keyword evidence="3 5" id="KW-1133">Transmembrane helix</keyword>
<feature type="domain" description="Peptidase S54 rhomboid" evidence="6">
    <location>
        <begin position="60"/>
        <end position="188"/>
    </location>
</feature>
<evidence type="ECO:0000313" key="8">
    <source>
        <dbReference type="Proteomes" id="UP000001137"/>
    </source>
</evidence>
<organism evidence="7 8">
    <name type="scientific">Caldivirga maquilingensis (strain ATCC 700844 / DSM 13496 / JCM 10307 / IC-167)</name>
    <dbReference type="NCBI Taxonomy" id="397948"/>
    <lineage>
        <taxon>Archaea</taxon>
        <taxon>Thermoproteota</taxon>
        <taxon>Thermoprotei</taxon>
        <taxon>Thermoproteales</taxon>
        <taxon>Thermoproteaceae</taxon>
        <taxon>Caldivirga</taxon>
    </lineage>
</organism>